<dbReference type="OrthoDB" id="9974981at2759"/>
<proteinExistence type="predicted"/>
<sequence length="294" mass="32511">MFPRVAVIGSNGFLGKPVLAALTNDTFSRKISLPIIATTRSVKDKVSSDKLKYVEADLNESNLDNLYDIFEGIDVIVELTSPNAKIFSVIDKVVAHVKPKLFIPSQFGNDLEYTDRYLPGFSGLKTAHSANARKAGVKTVDIIAGFFVISGQVVGHLGIDTEANTVTFRGDPDLKLAISKLEDVGNTIASLSTWSDYSKIPDKVRIYSFLASNRDIAREYESFNNVRLKELPPISKADSLKEGQERFAKGYKPSDFFYYLGIIASQGVDQGLAFSSNERELVNPKESIWKWGKL</sequence>
<dbReference type="SUPFAM" id="SSF51735">
    <property type="entry name" value="NAD(P)-binding Rossmann-fold domains"/>
    <property type="match status" value="1"/>
</dbReference>
<dbReference type="InterPro" id="IPR051609">
    <property type="entry name" value="NmrA/Isoflavone_reductase-like"/>
</dbReference>
<comment type="caution">
    <text evidence="3">The sequence shown here is derived from an EMBL/GenBank/DDBJ whole genome shotgun (WGS) entry which is preliminary data.</text>
</comment>
<evidence type="ECO:0000256" key="2">
    <source>
        <dbReference type="ARBA" id="ARBA00023002"/>
    </source>
</evidence>
<dbReference type="InterPro" id="IPR036291">
    <property type="entry name" value="NAD(P)-bd_dom_sf"/>
</dbReference>
<evidence type="ECO:0000256" key="1">
    <source>
        <dbReference type="ARBA" id="ARBA00022857"/>
    </source>
</evidence>
<keyword evidence="1" id="KW-0521">NADP</keyword>
<evidence type="ECO:0000313" key="3">
    <source>
        <dbReference type="EMBL" id="CAH2350301.1"/>
    </source>
</evidence>
<keyword evidence="2" id="KW-0560">Oxidoreductase</keyword>
<gene>
    <name evidence="3" type="ORF">CLIB1423_01S07008</name>
</gene>
<accession>A0A9P0QKG6</accession>
<dbReference type="PANTHER" id="PTHR47706">
    <property type="entry name" value="NMRA-LIKE FAMILY PROTEIN"/>
    <property type="match status" value="1"/>
</dbReference>
<reference evidence="3" key="1">
    <citation type="submission" date="2022-03" db="EMBL/GenBank/DDBJ databases">
        <authorList>
            <person name="Legras J.-L."/>
            <person name="Devillers H."/>
            <person name="Grondin C."/>
        </authorList>
    </citation>
    <scope>NUCLEOTIDE SEQUENCE</scope>
    <source>
        <strain evidence="3">CLIB 1423</strain>
    </source>
</reference>
<evidence type="ECO:0000313" key="4">
    <source>
        <dbReference type="Proteomes" id="UP000837801"/>
    </source>
</evidence>
<dbReference type="AlphaFoldDB" id="A0A9P0QKG6"/>
<protein>
    <recommendedName>
        <fullName evidence="5">NmrA-like domain-containing protein</fullName>
    </recommendedName>
</protein>
<dbReference type="Gene3D" id="3.90.25.10">
    <property type="entry name" value="UDP-galactose 4-epimerase, domain 1"/>
    <property type="match status" value="1"/>
</dbReference>
<keyword evidence="4" id="KW-1185">Reference proteome</keyword>
<dbReference type="Proteomes" id="UP000837801">
    <property type="component" value="Unassembled WGS sequence"/>
</dbReference>
<dbReference type="Gene3D" id="3.40.50.720">
    <property type="entry name" value="NAD(P)-binding Rossmann-like Domain"/>
    <property type="match status" value="1"/>
</dbReference>
<name>A0A9P0QKG6_9ASCO</name>
<dbReference type="GO" id="GO:0016491">
    <property type="term" value="F:oxidoreductase activity"/>
    <property type="evidence" value="ECO:0007669"/>
    <property type="project" value="UniProtKB-KW"/>
</dbReference>
<evidence type="ECO:0008006" key="5">
    <source>
        <dbReference type="Google" id="ProtNLM"/>
    </source>
</evidence>
<dbReference type="PANTHER" id="PTHR47706:SF9">
    <property type="entry name" value="NMRA-LIKE DOMAIN-CONTAINING PROTEIN-RELATED"/>
    <property type="match status" value="1"/>
</dbReference>
<organism evidence="3 4">
    <name type="scientific">[Candida] railenensis</name>
    <dbReference type="NCBI Taxonomy" id="45579"/>
    <lineage>
        <taxon>Eukaryota</taxon>
        <taxon>Fungi</taxon>
        <taxon>Dikarya</taxon>
        <taxon>Ascomycota</taxon>
        <taxon>Saccharomycotina</taxon>
        <taxon>Pichiomycetes</taxon>
        <taxon>Debaryomycetaceae</taxon>
        <taxon>Kurtzmaniella</taxon>
    </lineage>
</organism>
<dbReference type="EMBL" id="CAKXYY010000001">
    <property type="protein sequence ID" value="CAH2350301.1"/>
    <property type="molecule type" value="Genomic_DNA"/>
</dbReference>